<dbReference type="PROSITE" id="PS50181">
    <property type="entry name" value="FBOX"/>
    <property type="match status" value="1"/>
</dbReference>
<evidence type="ECO:0000313" key="3">
    <source>
        <dbReference type="EMBL" id="EIN04839.1"/>
    </source>
</evidence>
<dbReference type="InterPro" id="IPR001810">
    <property type="entry name" value="F-box_dom"/>
</dbReference>
<proteinExistence type="predicted"/>
<dbReference type="KEGG" id="psq:PUNSTDRAFT_128091"/>
<dbReference type="EMBL" id="JH687552">
    <property type="protein sequence ID" value="EIN04839.1"/>
    <property type="molecule type" value="Genomic_DNA"/>
</dbReference>
<feature type="domain" description="F-box" evidence="2">
    <location>
        <begin position="9"/>
        <end position="55"/>
    </location>
</feature>
<gene>
    <name evidence="3" type="ORF">PUNSTDRAFT_128091</name>
</gene>
<dbReference type="GeneID" id="18878110"/>
<keyword evidence="4" id="KW-1185">Reference proteome</keyword>
<dbReference type="Proteomes" id="UP000054196">
    <property type="component" value="Unassembled WGS sequence"/>
</dbReference>
<reference evidence="4" key="1">
    <citation type="journal article" date="2012" name="Science">
        <title>The Paleozoic origin of enzymatic lignin decomposition reconstructed from 31 fungal genomes.</title>
        <authorList>
            <person name="Floudas D."/>
            <person name="Binder M."/>
            <person name="Riley R."/>
            <person name="Barry K."/>
            <person name="Blanchette R.A."/>
            <person name="Henrissat B."/>
            <person name="Martinez A.T."/>
            <person name="Otillar R."/>
            <person name="Spatafora J.W."/>
            <person name="Yadav J.S."/>
            <person name="Aerts A."/>
            <person name="Benoit I."/>
            <person name="Boyd A."/>
            <person name="Carlson A."/>
            <person name="Copeland A."/>
            <person name="Coutinho P.M."/>
            <person name="de Vries R.P."/>
            <person name="Ferreira P."/>
            <person name="Findley K."/>
            <person name="Foster B."/>
            <person name="Gaskell J."/>
            <person name="Glotzer D."/>
            <person name="Gorecki P."/>
            <person name="Heitman J."/>
            <person name="Hesse C."/>
            <person name="Hori C."/>
            <person name="Igarashi K."/>
            <person name="Jurgens J.A."/>
            <person name="Kallen N."/>
            <person name="Kersten P."/>
            <person name="Kohler A."/>
            <person name="Kuees U."/>
            <person name="Kumar T.K.A."/>
            <person name="Kuo A."/>
            <person name="LaButti K."/>
            <person name="Larrondo L.F."/>
            <person name="Lindquist E."/>
            <person name="Ling A."/>
            <person name="Lombard V."/>
            <person name="Lucas S."/>
            <person name="Lundell T."/>
            <person name="Martin R."/>
            <person name="McLaughlin D.J."/>
            <person name="Morgenstern I."/>
            <person name="Morin E."/>
            <person name="Murat C."/>
            <person name="Nagy L.G."/>
            <person name="Nolan M."/>
            <person name="Ohm R.A."/>
            <person name="Patyshakuliyeva A."/>
            <person name="Rokas A."/>
            <person name="Ruiz-Duenas F.J."/>
            <person name="Sabat G."/>
            <person name="Salamov A."/>
            <person name="Samejima M."/>
            <person name="Schmutz J."/>
            <person name="Slot J.C."/>
            <person name="St John F."/>
            <person name="Stenlid J."/>
            <person name="Sun H."/>
            <person name="Sun S."/>
            <person name="Syed K."/>
            <person name="Tsang A."/>
            <person name="Wiebenga A."/>
            <person name="Young D."/>
            <person name="Pisabarro A."/>
            <person name="Eastwood D.C."/>
            <person name="Martin F."/>
            <person name="Cullen D."/>
            <person name="Grigoriev I.V."/>
            <person name="Hibbett D.S."/>
        </authorList>
    </citation>
    <scope>NUCLEOTIDE SEQUENCE [LARGE SCALE GENOMIC DNA]</scope>
    <source>
        <strain evidence="4">HHB-11173 SS5</strain>
    </source>
</reference>
<dbReference type="OMA" id="GIYRSCT"/>
<accession>R7S4P4</accession>
<dbReference type="CDD" id="cd09917">
    <property type="entry name" value="F-box_SF"/>
    <property type="match status" value="1"/>
</dbReference>
<name>R7S4P4_PUNST</name>
<dbReference type="SUPFAM" id="SSF81383">
    <property type="entry name" value="F-box domain"/>
    <property type="match status" value="1"/>
</dbReference>
<dbReference type="Pfam" id="PF12937">
    <property type="entry name" value="F-box-like"/>
    <property type="match status" value="1"/>
</dbReference>
<dbReference type="HOGENOM" id="CLU_028039_0_0_1"/>
<dbReference type="SMART" id="SM00256">
    <property type="entry name" value="FBOX"/>
    <property type="match status" value="1"/>
</dbReference>
<dbReference type="eggNOG" id="ENOG502SQ04">
    <property type="taxonomic scope" value="Eukaryota"/>
</dbReference>
<evidence type="ECO:0000259" key="2">
    <source>
        <dbReference type="PROSITE" id="PS50181"/>
    </source>
</evidence>
<evidence type="ECO:0000256" key="1">
    <source>
        <dbReference type="SAM" id="MobiDB-lite"/>
    </source>
</evidence>
<dbReference type="RefSeq" id="XP_007387762.1">
    <property type="nucleotide sequence ID" value="XM_007387700.1"/>
</dbReference>
<dbReference type="OrthoDB" id="424465at2759"/>
<dbReference type="Gene3D" id="1.20.1280.50">
    <property type="match status" value="1"/>
</dbReference>
<feature type="region of interest" description="Disordered" evidence="1">
    <location>
        <begin position="383"/>
        <end position="418"/>
    </location>
</feature>
<sequence length="511" mass="56378">MGNNPAKPVIRIDALPEDLILEIALQLDFEDLLAFKQTCRIFHLCACSDYLSRRLALSFHLPLDIDPWEELSALSGREIQRRMVRALKLDKNWSRGVPRIKQFVHIRGHVVHNDELSIGRMALLPGAQWLLTVQSNRRRGRTSATCTFWSLHDVRQPYRAACLEVSGQYMFSTAETACGKSPATYAVTYTQSGEDFLDVYNVPLEQRWAPIDSVTGTPQLLLRVRRPPDCPGVMYKVRLMGDFVATTISRDGSPYGVLVVCISSGHRVLLELPSIGELQGSYIEFVGDDLVIVTSQFDGVMVDKIAIPALFACSDPESSSCSASTIRLKKPRTIWAGVPIHPDAIVSFGASPGPRMTGWRLSHVNVLSFGQSLYLARIPPSTCTSSNDADGTDADSGPSDLPRSATRPAGLTSQDSTALGPWGHRAVWLERNWEDEHVRLMKMSASPPDHHGRRGTETTDMGIKLGVLVPPVPNLPFRPAECRSLAFDEAKGRVVLGLYSGDLCVLDFVED</sequence>
<organism evidence="3 4">
    <name type="scientific">Punctularia strigosozonata (strain HHB-11173)</name>
    <name type="common">White-rot fungus</name>
    <dbReference type="NCBI Taxonomy" id="741275"/>
    <lineage>
        <taxon>Eukaryota</taxon>
        <taxon>Fungi</taxon>
        <taxon>Dikarya</taxon>
        <taxon>Basidiomycota</taxon>
        <taxon>Agaricomycotina</taxon>
        <taxon>Agaricomycetes</taxon>
        <taxon>Corticiales</taxon>
        <taxon>Punctulariaceae</taxon>
        <taxon>Punctularia</taxon>
    </lineage>
</organism>
<evidence type="ECO:0000313" key="4">
    <source>
        <dbReference type="Proteomes" id="UP000054196"/>
    </source>
</evidence>
<protein>
    <recommendedName>
        <fullName evidence="2">F-box domain-containing protein</fullName>
    </recommendedName>
</protein>
<dbReference type="InterPro" id="IPR036047">
    <property type="entry name" value="F-box-like_dom_sf"/>
</dbReference>
<dbReference type="AlphaFoldDB" id="R7S4P4"/>